<dbReference type="SUPFAM" id="SSF53756">
    <property type="entry name" value="UDP-Glycosyltransferase/glycogen phosphorylase"/>
    <property type="match status" value="1"/>
</dbReference>
<evidence type="ECO:0000313" key="2">
    <source>
        <dbReference type="EMBL" id="MCT2583721.1"/>
    </source>
</evidence>
<dbReference type="RefSeq" id="WP_260191106.1">
    <property type="nucleotide sequence ID" value="NZ_JAFFZE010000010.1"/>
</dbReference>
<feature type="domain" description="Erythromycin biosynthesis protein CIII-like C-terminal" evidence="1">
    <location>
        <begin position="272"/>
        <end position="371"/>
    </location>
</feature>
<comment type="caution">
    <text evidence="2">The sequence shown here is derived from an EMBL/GenBank/DDBJ whole genome shotgun (WGS) entry which is preliminary data.</text>
</comment>
<dbReference type="Pfam" id="PF06722">
    <property type="entry name" value="EryCIII-like_C"/>
    <property type="match status" value="1"/>
</dbReference>
<evidence type="ECO:0000313" key="3">
    <source>
        <dbReference type="Proteomes" id="UP001156441"/>
    </source>
</evidence>
<accession>A0ABT2J7M7</accession>
<keyword evidence="3" id="KW-1185">Reference proteome</keyword>
<sequence>MAGLSYLVCGAPVRGHVTPLFEVAEHLVGRGDRVRFLTGARYRERVEATGATFLPLPREADYDDADIDASFPGRVGLTGAAGLRYDLATIFVAPAGAQLAALDAALADEPVDAVLAETLFTGAAALLSRPDRPRLVNLGVVGLGVGGREILLPRNRLRAALTRRAVQRVAERVFFEATGRPPVCEVLDWPTRADAVVRFTVPALDDTRAVHVGPVGREPVPNVPLPTWWSDVDSGCPVVHVAPGALAAAAVEGLADSGMLVVVTGTAPPAPPPNVRTAPVLPYDKLLPRTSAMVTAADWDGAHRALEHGAPLVVPAHTGIGAAVARSGAGIALRGTRPAAVAGAVRTVLSDPRYRTASEAVGTQLTSAPGVAALATLLA</sequence>
<organism evidence="2 3">
    <name type="scientific">Actinophytocola gossypii</name>
    <dbReference type="NCBI Taxonomy" id="2812003"/>
    <lineage>
        <taxon>Bacteria</taxon>
        <taxon>Bacillati</taxon>
        <taxon>Actinomycetota</taxon>
        <taxon>Actinomycetes</taxon>
        <taxon>Pseudonocardiales</taxon>
        <taxon>Pseudonocardiaceae</taxon>
    </lineage>
</organism>
<reference evidence="2 3" key="1">
    <citation type="submission" date="2021-02" db="EMBL/GenBank/DDBJ databases">
        <title>Actinophytocola xerophila sp. nov., isolated from soil of cotton cropping field.</title>
        <authorList>
            <person name="Huang R."/>
            <person name="Chen X."/>
            <person name="Ge X."/>
            <person name="Liu W."/>
        </authorList>
    </citation>
    <scope>NUCLEOTIDE SEQUENCE [LARGE SCALE GENOMIC DNA]</scope>
    <source>
        <strain evidence="2 3">S1-96</strain>
    </source>
</reference>
<protein>
    <submittedName>
        <fullName evidence="2">Glycosyltransferase</fullName>
    </submittedName>
</protein>
<gene>
    <name evidence="2" type="ORF">JT362_11390</name>
</gene>
<proteinExistence type="predicted"/>
<evidence type="ECO:0000259" key="1">
    <source>
        <dbReference type="Pfam" id="PF06722"/>
    </source>
</evidence>
<dbReference type="InterPro" id="IPR010610">
    <property type="entry name" value="EryCIII-like_C"/>
</dbReference>
<dbReference type="EMBL" id="JAFFZE010000010">
    <property type="protein sequence ID" value="MCT2583721.1"/>
    <property type="molecule type" value="Genomic_DNA"/>
</dbReference>
<dbReference type="Proteomes" id="UP001156441">
    <property type="component" value="Unassembled WGS sequence"/>
</dbReference>
<dbReference type="Gene3D" id="3.40.50.2000">
    <property type="entry name" value="Glycogen Phosphorylase B"/>
    <property type="match status" value="2"/>
</dbReference>
<name>A0ABT2J7M7_9PSEU</name>